<feature type="region of interest" description="Disordered" evidence="1">
    <location>
        <begin position="1"/>
        <end position="37"/>
    </location>
</feature>
<protein>
    <recommendedName>
        <fullName evidence="4">DUF72 domain-containing protein</fullName>
    </recommendedName>
</protein>
<dbReference type="eggNOG" id="COG1801">
    <property type="taxonomic scope" value="Bacteria"/>
</dbReference>
<evidence type="ECO:0000313" key="2">
    <source>
        <dbReference type="EMBL" id="ACY12841.1"/>
    </source>
</evidence>
<accession>D0LHH9</accession>
<name>D0LHH9_HALO1</name>
<dbReference type="STRING" id="502025.Hoch_0200"/>
<dbReference type="PANTHER" id="PTHR30348:SF4">
    <property type="entry name" value="DUF72 DOMAIN-CONTAINING PROTEIN"/>
    <property type="match status" value="1"/>
</dbReference>
<dbReference type="Proteomes" id="UP000001880">
    <property type="component" value="Chromosome"/>
</dbReference>
<gene>
    <name evidence="2" type="ordered locus">Hoch_0200</name>
</gene>
<dbReference type="Pfam" id="PF01904">
    <property type="entry name" value="DUF72"/>
    <property type="match status" value="1"/>
</dbReference>
<dbReference type="HOGENOM" id="CLU_046654_0_0_7"/>
<evidence type="ECO:0008006" key="4">
    <source>
        <dbReference type="Google" id="ProtNLM"/>
    </source>
</evidence>
<dbReference type="AlphaFoldDB" id="D0LHH9"/>
<evidence type="ECO:0000313" key="3">
    <source>
        <dbReference type="Proteomes" id="UP000001880"/>
    </source>
</evidence>
<dbReference type="OrthoDB" id="9780310at2"/>
<dbReference type="InterPro" id="IPR036520">
    <property type="entry name" value="UPF0759_sf"/>
</dbReference>
<dbReference type="EMBL" id="CP001804">
    <property type="protein sequence ID" value="ACY12841.1"/>
    <property type="molecule type" value="Genomic_DNA"/>
</dbReference>
<proteinExistence type="predicted"/>
<organism evidence="2 3">
    <name type="scientific">Haliangium ochraceum (strain DSM 14365 / JCM 11303 / SMP-2)</name>
    <dbReference type="NCBI Taxonomy" id="502025"/>
    <lineage>
        <taxon>Bacteria</taxon>
        <taxon>Pseudomonadati</taxon>
        <taxon>Myxococcota</taxon>
        <taxon>Polyangia</taxon>
        <taxon>Haliangiales</taxon>
        <taxon>Kofleriaceae</taxon>
        <taxon>Haliangium</taxon>
    </lineage>
</organism>
<dbReference type="Gene3D" id="3.20.20.410">
    <property type="entry name" value="Protein of unknown function UPF0759"/>
    <property type="match status" value="1"/>
</dbReference>
<dbReference type="InterPro" id="IPR002763">
    <property type="entry name" value="DUF72"/>
</dbReference>
<dbReference type="PANTHER" id="PTHR30348">
    <property type="entry name" value="UNCHARACTERIZED PROTEIN YECE"/>
    <property type="match status" value="1"/>
</dbReference>
<dbReference type="KEGG" id="hoh:Hoch_0200"/>
<sequence length="339" mass="37293">MARRPPPQQLDLFGGPATPTAERGRTRQRVAPAQPSDSVTRLAAALPETLRLGTSSWSFPGWRGLVYGAGHTQSQLARSGLAAYAQHPLMRTVGVDRSYYAPLGREVFARYAEAVPASFRFLVKAHDACTLACFPDHPRHGAQRGQANPLFLDPAYARDTVVAPFAEGLGDKAGVLLFQFAPQPMSDFGNAERFIDRLYGFFDALPRGPLYAVELRNPALFTSRYASALRELGAVHCINAVGRRMPNPRDQWRLADVGQSSALVIRWMLARHLGYEGARARYAPFDRVVEPDEPTCQSLAEVIRQGLERNLPVYVVVNNKAEGSAPLSVERLARAVTSR</sequence>
<evidence type="ECO:0000256" key="1">
    <source>
        <dbReference type="SAM" id="MobiDB-lite"/>
    </source>
</evidence>
<dbReference type="RefSeq" id="WP_012825468.1">
    <property type="nucleotide sequence ID" value="NC_013440.1"/>
</dbReference>
<dbReference type="SUPFAM" id="SSF117396">
    <property type="entry name" value="TM1631-like"/>
    <property type="match status" value="1"/>
</dbReference>
<reference evidence="2 3" key="1">
    <citation type="journal article" date="2010" name="Stand. Genomic Sci.">
        <title>Complete genome sequence of Haliangium ochraceum type strain (SMP-2).</title>
        <authorList>
            <consortium name="US DOE Joint Genome Institute (JGI-PGF)"/>
            <person name="Ivanova N."/>
            <person name="Daum C."/>
            <person name="Lang E."/>
            <person name="Abt B."/>
            <person name="Kopitz M."/>
            <person name="Saunders E."/>
            <person name="Lapidus A."/>
            <person name="Lucas S."/>
            <person name="Glavina Del Rio T."/>
            <person name="Nolan M."/>
            <person name="Tice H."/>
            <person name="Copeland A."/>
            <person name="Cheng J.F."/>
            <person name="Chen F."/>
            <person name="Bruce D."/>
            <person name="Goodwin L."/>
            <person name="Pitluck S."/>
            <person name="Mavromatis K."/>
            <person name="Pati A."/>
            <person name="Mikhailova N."/>
            <person name="Chen A."/>
            <person name="Palaniappan K."/>
            <person name="Land M."/>
            <person name="Hauser L."/>
            <person name="Chang Y.J."/>
            <person name="Jeffries C.D."/>
            <person name="Detter J.C."/>
            <person name="Brettin T."/>
            <person name="Rohde M."/>
            <person name="Goker M."/>
            <person name="Bristow J."/>
            <person name="Markowitz V."/>
            <person name="Eisen J.A."/>
            <person name="Hugenholtz P."/>
            <person name="Kyrpides N.C."/>
            <person name="Klenk H.P."/>
        </authorList>
    </citation>
    <scope>NUCLEOTIDE SEQUENCE [LARGE SCALE GENOMIC DNA]</scope>
    <source>
        <strain evidence="3">DSM 14365 / CIP 107738 / JCM 11303 / AJ 13395 / SMP-2</strain>
    </source>
</reference>
<keyword evidence="3" id="KW-1185">Reference proteome</keyword>